<keyword evidence="17" id="KW-1185">Reference proteome</keyword>
<dbReference type="FunFam" id="3.40.50.300:FF:000384">
    <property type="entry name" value="Thymidine kinase"/>
    <property type="match status" value="1"/>
</dbReference>
<comment type="similarity">
    <text evidence="1 11 15">Belongs to the thymidine kinase family.</text>
</comment>
<keyword evidence="8 11" id="KW-0418">Kinase</keyword>
<evidence type="ECO:0000256" key="13">
    <source>
        <dbReference type="PIRSR" id="PIRSR035805-2"/>
    </source>
</evidence>
<comment type="catalytic activity">
    <reaction evidence="11 14">
        <text>thymidine + ATP = dTMP + ADP + H(+)</text>
        <dbReference type="Rhea" id="RHEA:19129"/>
        <dbReference type="ChEBI" id="CHEBI:15378"/>
        <dbReference type="ChEBI" id="CHEBI:17748"/>
        <dbReference type="ChEBI" id="CHEBI:30616"/>
        <dbReference type="ChEBI" id="CHEBI:63528"/>
        <dbReference type="ChEBI" id="CHEBI:456216"/>
        <dbReference type="EC" id="2.7.1.21"/>
    </reaction>
</comment>
<protein>
    <recommendedName>
        <fullName evidence="2 11">Thymidine kinase</fullName>
        <ecNumber evidence="2 11">2.7.1.21</ecNumber>
    </recommendedName>
</protein>
<dbReference type="PANTHER" id="PTHR11441">
    <property type="entry name" value="THYMIDINE KINASE"/>
    <property type="match status" value="1"/>
</dbReference>
<evidence type="ECO:0000256" key="1">
    <source>
        <dbReference type="ARBA" id="ARBA00007587"/>
    </source>
</evidence>
<dbReference type="AlphaFoldDB" id="A0A434AVJ3"/>
<reference evidence="16 17" key="1">
    <citation type="submission" date="2018-11" db="EMBL/GenBank/DDBJ databases">
        <title>Parancylomarina longa gen. nov., sp. nov., isolated from sediments of southern Okinawa.</title>
        <authorList>
            <person name="Fu T."/>
        </authorList>
    </citation>
    <scope>NUCLEOTIDE SEQUENCE [LARGE SCALE GENOMIC DNA]</scope>
    <source>
        <strain evidence="16 17">T3-2 S1-C</strain>
    </source>
</reference>
<dbReference type="RefSeq" id="WP_127343444.1">
    <property type="nucleotide sequence ID" value="NZ_RJJX01000008.1"/>
</dbReference>
<dbReference type="SUPFAM" id="SSF57716">
    <property type="entry name" value="Glucocorticoid receptor-like (DNA-binding domain)"/>
    <property type="match status" value="1"/>
</dbReference>
<evidence type="ECO:0000256" key="7">
    <source>
        <dbReference type="ARBA" id="ARBA00022741"/>
    </source>
</evidence>
<comment type="caution">
    <text evidence="16">The sequence shown here is derived from an EMBL/GenBank/DDBJ whole genome shotgun (WGS) entry which is preliminary data.</text>
</comment>
<evidence type="ECO:0000256" key="2">
    <source>
        <dbReference type="ARBA" id="ARBA00012118"/>
    </source>
</evidence>
<feature type="binding site" evidence="11">
    <location>
        <position position="150"/>
    </location>
    <ligand>
        <name>Zn(2+)</name>
        <dbReference type="ChEBI" id="CHEBI:29105"/>
    </ligand>
</feature>
<dbReference type="InterPro" id="IPR020633">
    <property type="entry name" value="Thymidine_kinase_CS"/>
</dbReference>
<evidence type="ECO:0000256" key="5">
    <source>
        <dbReference type="ARBA" id="ARBA00022679"/>
    </source>
</evidence>
<evidence type="ECO:0000313" key="17">
    <source>
        <dbReference type="Proteomes" id="UP000282985"/>
    </source>
</evidence>
<evidence type="ECO:0000256" key="6">
    <source>
        <dbReference type="ARBA" id="ARBA00022723"/>
    </source>
</evidence>
<keyword evidence="6 11" id="KW-0479">Metal-binding</keyword>
<keyword evidence="4 11" id="KW-0237">DNA synthesis</keyword>
<name>A0A434AVJ3_9BACT</name>
<dbReference type="GO" id="GO:0008270">
    <property type="term" value="F:zinc ion binding"/>
    <property type="evidence" value="ECO:0007669"/>
    <property type="project" value="UniProtKB-UniRule"/>
</dbReference>
<evidence type="ECO:0000256" key="10">
    <source>
        <dbReference type="ARBA" id="ARBA00022840"/>
    </source>
</evidence>
<feature type="active site" description="Proton acceptor" evidence="11 12">
    <location>
        <position position="94"/>
    </location>
</feature>
<keyword evidence="10 11" id="KW-0067">ATP-binding</keyword>
<feature type="binding site" evidence="11">
    <location>
        <begin position="93"/>
        <end position="96"/>
    </location>
    <ligand>
        <name>ATP</name>
        <dbReference type="ChEBI" id="CHEBI:30616"/>
    </ligand>
</feature>
<feature type="binding site" evidence="11">
    <location>
        <position position="185"/>
    </location>
    <ligand>
        <name>Zn(2+)</name>
        <dbReference type="ChEBI" id="CHEBI:29105"/>
    </ligand>
</feature>
<dbReference type="NCBIfam" id="NF003296">
    <property type="entry name" value="PRK04296.1-1"/>
    <property type="match status" value="1"/>
</dbReference>
<comment type="subcellular location">
    <subcellularLocation>
        <location evidence="11">Cytoplasm</location>
    </subcellularLocation>
</comment>
<dbReference type="InterPro" id="IPR001267">
    <property type="entry name" value="Thymidine_kinase"/>
</dbReference>
<dbReference type="GO" id="GO:0005524">
    <property type="term" value="F:ATP binding"/>
    <property type="evidence" value="ECO:0007669"/>
    <property type="project" value="UniProtKB-UniRule"/>
</dbReference>
<keyword evidence="7 11" id="KW-0547">Nucleotide-binding</keyword>
<dbReference type="EC" id="2.7.1.21" evidence="2 11"/>
<dbReference type="FunFam" id="3.30.60.20:FF:000048">
    <property type="entry name" value="Thymidine kinase"/>
    <property type="match status" value="1"/>
</dbReference>
<dbReference type="GO" id="GO:0071897">
    <property type="term" value="P:DNA biosynthetic process"/>
    <property type="evidence" value="ECO:0007669"/>
    <property type="project" value="UniProtKB-KW"/>
</dbReference>
<dbReference type="Proteomes" id="UP000282985">
    <property type="component" value="Unassembled WGS sequence"/>
</dbReference>
<dbReference type="PROSITE" id="PS00603">
    <property type="entry name" value="TK_CELLULAR_TYPE"/>
    <property type="match status" value="1"/>
</dbReference>
<dbReference type="GO" id="GO:0046104">
    <property type="term" value="P:thymidine metabolic process"/>
    <property type="evidence" value="ECO:0007669"/>
    <property type="project" value="TreeGrafter"/>
</dbReference>
<evidence type="ECO:0000256" key="3">
    <source>
        <dbReference type="ARBA" id="ARBA00022490"/>
    </source>
</evidence>
<organism evidence="16 17">
    <name type="scientific">Ancylomarina longa</name>
    <dbReference type="NCBI Taxonomy" id="2487017"/>
    <lineage>
        <taxon>Bacteria</taxon>
        <taxon>Pseudomonadati</taxon>
        <taxon>Bacteroidota</taxon>
        <taxon>Bacteroidia</taxon>
        <taxon>Marinilabiliales</taxon>
        <taxon>Marinifilaceae</taxon>
        <taxon>Ancylomarina</taxon>
    </lineage>
</organism>
<dbReference type="HAMAP" id="MF_00124">
    <property type="entry name" value="Thymidine_kinase"/>
    <property type="match status" value="1"/>
</dbReference>
<dbReference type="EMBL" id="RJJX01000008">
    <property type="protein sequence ID" value="RUT78488.1"/>
    <property type="molecule type" value="Genomic_DNA"/>
</dbReference>
<keyword evidence="3 11" id="KW-0963">Cytoplasm</keyword>
<comment type="subunit">
    <text evidence="11">Homotetramer.</text>
</comment>
<evidence type="ECO:0000256" key="12">
    <source>
        <dbReference type="PIRSR" id="PIRSR035805-1"/>
    </source>
</evidence>
<gene>
    <name evidence="11" type="primary">tdk</name>
    <name evidence="16" type="ORF">DLK05_07890</name>
</gene>
<evidence type="ECO:0000256" key="14">
    <source>
        <dbReference type="RuleBase" id="RU000544"/>
    </source>
</evidence>
<dbReference type="PANTHER" id="PTHR11441:SF0">
    <property type="entry name" value="THYMIDINE KINASE, CYTOSOLIC"/>
    <property type="match status" value="1"/>
</dbReference>
<dbReference type="InterPro" id="IPR027417">
    <property type="entry name" value="P-loop_NTPase"/>
</dbReference>
<dbReference type="PIRSF" id="PIRSF035805">
    <property type="entry name" value="TK_cell"/>
    <property type="match status" value="1"/>
</dbReference>
<keyword evidence="9 11" id="KW-0862">Zinc</keyword>
<evidence type="ECO:0000256" key="9">
    <source>
        <dbReference type="ARBA" id="ARBA00022833"/>
    </source>
</evidence>
<dbReference type="Gene3D" id="3.40.50.300">
    <property type="entry name" value="P-loop containing nucleotide triphosphate hydrolases"/>
    <property type="match status" value="1"/>
</dbReference>
<dbReference type="GO" id="GO:0005829">
    <property type="term" value="C:cytosol"/>
    <property type="evidence" value="ECO:0007669"/>
    <property type="project" value="TreeGrafter"/>
</dbReference>
<evidence type="ECO:0000256" key="15">
    <source>
        <dbReference type="RuleBase" id="RU004165"/>
    </source>
</evidence>
<evidence type="ECO:0000313" key="16">
    <source>
        <dbReference type="EMBL" id="RUT78488.1"/>
    </source>
</evidence>
<feature type="binding site" evidence="13">
    <location>
        <position position="178"/>
    </location>
    <ligand>
        <name>substrate</name>
    </ligand>
</feature>
<feature type="binding site" evidence="11">
    <location>
        <begin position="21"/>
        <end position="28"/>
    </location>
    <ligand>
        <name>ATP</name>
        <dbReference type="ChEBI" id="CHEBI:30616"/>
    </ligand>
</feature>
<dbReference type="SUPFAM" id="SSF52540">
    <property type="entry name" value="P-loop containing nucleoside triphosphate hydrolases"/>
    <property type="match status" value="1"/>
</dbReference>
<feature type="binding site" evidence="11">
    <location>
        <position position="153"/>
    </location>
    <ligand>
        <name>Zn(2+)</name>
        <dbReference type="ChEBI" id="CHEBI:29105"/>
    </ligand>
</feature>
<dbReference type="OrthoDB" id="9781579at2"/>
<evidence type="ECO:0000256" key="8">
    <source>
        <dbReference type="ARBA" id="ARBA00022777"/>
    </source>
</evidence>
<dbReference type="Gene3D" id="3.30.60.20">
    <property type="match status" value="1"/>
</dbReference>
<keyword evidence="5 11" id="KW-0808">Transferase</keyword>
<dbReference type="Pfam" id="PF00265">
    <property type="entry name" value="TK"/>
    <property type="match status" value="1"/>
</dbReference>
<sequence>MFLENDISRAGRQGWIEVIVGSMFSGKTEELIRRLNRAKIARQKVEIFKPHIDVRYSEDEVVSHNANSIRSTPVETSANILLLASNVDVIGIDEAQFFDDGLAEVCNELANQGIRVVVAGLDMDFRGKPFGPIPSLMATAEYVTKVHAVCMRCGSLANYSHRLSEAEKLVVLGEKEAYEPLCRTCYQKKL</sequence>
<feature type="binding site" evidence="13">
    <location>
        <begin position="170"/>
        <end position="173"/>
    </location>
    <ligand>
        <name>substrate</name>
    </ligand>
</feature>
<accession>A0A434AVJ3</accession>
<evidence type="ECO:0000256" key="4">
    <source>
        <dbReference type="ARBA" id="ARBA00022634"/>
    </source>
</evidence>
<feature type="binding site" evidence="11">
    <location>
        <position position="182"/>
    </location>
    <ligand>
        <name>Zn(2+)</name>
        <dbReference type="ChEBI" id="CHEBI:29105"/>
    </ligand>
</feature>
<dbReference type="GO" id="GO:0004797">
    <property type="term" value="F:thymidine kinase activity"/>
    <property type="evidence" value="ECO:0007669"/>
    <property type="project" value="UniProtKB-UniRule"/>
</dbReference>
<evidence type="ECO:0000256" key="11">
    <source>
        <dbReference type="HAMAP-Rule" id="MF_00124"/>
    </source>
</evidence>
<proteinExistence type="inferred from homology"/>